<dbReference type="InterPro" id="IPR015856">
    <property type="entry name" value="ABC_transpr_CbiO/EcfA_su"/>
</dbReference>
<evidence type="ECO:0000256" key="1">
    <source>
        <dbReference type="ARBA" id="ARBA00004141"/>
    </source>
</evidence>
<evidence type="ECO:0000256" key="5">
    <source>
        <dbReference type="ARBA" id="ARBA00022692"/>
    </source>
</evidence>
<evidence type="ECO:0000256" key="4">
    <source>
        <dbReference type="ARBA" id="ARBA00022475"/>
    </source>
</evidence>
<dbReference type="PROSITE" id="PS50893">
    <property type="entry name" value="ABC_TRANSPORTER_2"/>
    <property type="match status" value="1"/>
</dbReference>
<dbReference type="Pfam" id="PF02361">
    <property type="entry name" value="CbiQ"/>
    <property type="match status" value="1"/>
</dbReference>
<keyword evidence="7 13" id="KW-0067">ATP-binding</keyword>
<sequence length="574" mass="63199">MTIRLENVTVVSPKEDRHPILSRMNHQFLPGTITLVIGQTGSGKTTLLNALAGLIPLTSGSISYDDEPLWRGHRLNRESLLQTGLVFQYPERQLFADSVRKEFSYSLKHLRLSKEEENSRISEVLEQLTLPESILKESVFSLSDGWKRKAALAATLAARPRWLLLDEPTAGIDPPSIEPLLRAIRNHRNQSLGGVVIVSHDLDTFLPIADQVVIMRRGMQEAVLEPKDLYTDPSVLLKAHIGLPTSMQLAVELEAAGISISDRRPFSAEETADALWESLREQSIKPAGGLPAGEPAVKAGDALEREDHQRPHLAQDKQTASGVHLLHPIAKWLFYVAVSSGILIQSHWPGVLASCLLTAGIVAAARASMQTLYKAGKAFAIFIMISSIISGLQISAADSWWHFQSISFSITAASGTTRQLAVFFLVLLTGVAFASSTSITMMQRGLEQGLSFLERLRVPVSVFTFSASLLLRFIPLIGKEIERMSFIVKARGKSTSKQGALRLRDVPVFMIPLLLAMMKHAEDLSMALEARGYKLRRLNNSTKAPIQFARKDWLLVGIGLVLFGALFVLEKLLG</sequence>
<evidence type="ECO:0000256" key="6">
    <source>
        <dbReference type="ARBA" id="ARBA00022741"/>
    </source>
</evidence>
<dbReference type="InterPro" id="IPR027417">
    <property type="entry name" value="P-loop_NTPase"/>
</dbReference>
<dbReference type="InterPro" id="IPR050095">
    <property type="entry name" value="ECF_ABC_transporter_ATP-bd"/>
</dbReference>
<dbReference type="Gene3D" id="3.40.50.300">
    <property type="entry name" value="P-loop containing nucleotide triphosphate hydrolases"/>
    <property type="match status" value="1"/>
</dbReference>
<evidence type="ECO:0000313" key="14">
    <source>
        <dbReference type="Proteomes" id="UP001597180"/>
    </source>
</evidence>
<keyword evidence="10 11" id="KW-0472">Membrane</keyword>
<feature type="transmembrane region" description="Helical" evidence="11">
    <location>
        <begin position="351"/>
        <end position="373"/>
    </location>
</feature>
<dbReference type="CDD" id="cd16914">
    <property type="entry name" value="EcfT"/>
    <property type="match status" value="1"/>
</dbReference>
<feature type="transmembrane region" description="Helical" evidence="11">
    <location>
        <begin position="553"/>
        <end position="573"/>
    </location>
</feature>
<evidence type="ECO:0000256" key="7">
    <source>
        <dbReference type="ARBA" id="ARBA00022840"/>
    </source>
</evidence>
<dbReference type="CDD" id="cd03225">
    <property type="entry name" value="ABC_cobalt_CbiO_domain1"/>
    <property type="match status" value="1"/>
</dbReference>
<reference evidence="14" key="1">
    <citation type="journal article" date="2019" name="Int. J. Syst. Evol. Microbiol.">
        <title>The Global Catalogue of Microorganisms (GCM) 10K type strain sequencing project: providing services to taxonomists for standard genome sequencing and annotation.</title>
        <authorList>
            <consortium name="The Broad Institute Genomics Platform"/>
            <consortium name="The Broad Institute Genome Sequencing Center for Infectious Disease"/>
            <person name="Wu L."/>
            <person name="Ma J."/>
        </authorList>
    </citation>
    <scope>NUCLEOTIDE SEQUENCE [LARGE SCALE GENOMIC DNA]</scope>
    <source>
        <strain evidence="14">CCUG 53270</strain>
    </source>
</reference>
<keyword evidence="9 11" id="KW-1133">Transmembrane helix</keyword>
<keyword evidence="3" id="KW-0813">Transport</keyword>
<comment type="subcellular location">
    <subcellularLocation>
        <location evidence="1">Membrane</location>
        <topology evidence="1">Multi-pass membrane protein</topology>
    </subcellularLocation>
</comment>
<keyword evidence="8" id="KW-1278">Translocase</keyword>
<dbReference type="InterPro" id="IPR003593">
    <property type="entry name" value="AAA+_ATPase"/>
</dbReference>
<keyword evidence="14" id="KW-1185">Reference proteome</keyword>
<evidence type="ECO:0000256" key="9">
    <source>
        <dbReference type="ARBA" id="ARBA00022989"/>
    </source>
</evidence>
<feature type="transmembrane region" description="Helical" evidence="11">
    <location>
        <begin position="420"/>
        <end position="440"/>
    </location>
</feature>
<dbReference type="PANTHER" id="PTHR43553">
    <property type="entry name" value="HEAVY METAL TRANSPORTER"/>
    <property type="match status" value="1"/>
</dbReference>
<gene>
    <name evidence="13" type="ORF">ACFQ4B_25970</name>
</gene>
<comment type="caution">
    <text evidence="13">The sequence shown here is derived from an EMBL/GenBank/DDBJ whole genome shotgun (WGS) entry which is preliminary data.</text>
</comment>
<dbReference type="EMBL" id="JBHTLU010000035">
    <property type="protein sequence ID" value="MFD1223573.1"/>
    <property type="molecule type" value="Genomic_DNA"/>
</dbReference>
<evidence type="ECO:0000259" key="12">
    <source>
        <dbReference type="PROSITE" id="PS50893"/>
    </source>
</evidence>
<dbReference type="SUPFAM" id="SSF52540">
    <property type="entry name" value="P-loop containing nucleoside triphosphate hydrolases"/>
    <property type="match status" value="1"/>
</dbReference>
<dbReference type="Proteomes" id="UP001597180">
    <property type="component" value="Unassembled WGS sequence"/>
</dbReference>
<feature type="domain" description="ABC transporter" evidence="12">
    <location>
        <begin position="3"/>
        <end position="242"/>
    </location>
</feature>
<dbReference type="SMART" id="SM00382">
    <property type="entry name" value="AAA"/>
    <property type="match status" value="1"/>
</dbReference>
<organism evidence="13 14">
    <name type="scientific">Paenibacillus vulneris</name>
    <dbReference type="NCBI Taxonomy" id="1133364"/>
    <lineage>
        <taxon>Bacteria</taxon>
        <taxon>Bacillati</taxon>
        <taxon>Bacillota</taxon>
        <taxon>Bacilli</taxon>
        <taxon>Bacillales</taxon>
        <taxon>Paenibacillaceae</taxon>
        <taxon>Paenibacillus</taxon>
    </lineage>
</organism>
<keyword evidence="4" id="KW-1003">Cell membrane</keyword>
<keyword evidence="5 11" id="KW-0812">Transmembrane</keyword>
<evidence type="ECO:0000256" key="8">
    <source>
        <dbReference type="ARBA" id="ARBA00022967"/>
    </source>
</evidence>
<name>A0ABW3US64_9BACL</name>
<dbReference type="RefSeq" id="WP_345590738.1">
    <property type="nucleotide sequence ID" value="NZ_BAABJG010000024.1"/>
</dbReference>
<evidence type="ECO:0000256" key="2">
    <source>
        <dbReference type="ARBA" id="ARBA00005417"/>
    </source>
</evidence>
<evidence type="ECO:0000256" key="3">
    <source>
        <dbReference type="ARBA" id="ARBA00022448"/>
    </source>
</evidence>
<dbReference type="InterPro" id="IPR003339">
    <property type="entry name" value="ABC/ECF_trnsptr_transmembrane"/>
</dbReference>
<feature type="transmembrane region" description="Helical" evidence="11">
    <location>
        <begin position="379"/>
        <end position="400"/>
    </location>
</feature>
<dbReference type="GO" id="GO:0005524">
    <property type="term" value="F:ATP binding"/>
    <property type="evidence" value="ECO:0007669"/>
    <property type="project" value="UniProtKB-KW"/>
</dbReference>
<protein>
    <submittedName>
        <fullName evidence="13">ATP-binding cassette domain-containing protein</fullName>
    </submittedName>
</protein>
<dbReference type="Pfam" id="PF00005">
    <property type="entry name" value="ABC_tran"/>
    <property type="match status" value="1"/>
</dbReference>
<evidence type="ECO:0000313" key="13">
    <source>
        <dbReference type="EMBL" id="MFD1223573.1"/>
    </source>
</evidence>
<evidence type="ECO:0000256" key="10">
    <source>
        <dbReference type="ARBA" id="ARBA00023136"/>
    </source>
</evidence>
<keyword evidence="6" id="KW-0547">Nucleotide-binding</keyword>
<accession>A0ABW3US64</accession>
<evidence type="ECO:0000256" key="11">
    <source>
        <dbReference type="SAM" id="Phobius"/>
    </source>
</evidence>
<proteinExistence type="inferred from homology"/>
<dbReference type="InterPro" id="IPR003439">
    <property type="entry name" value="ABC_transporter-like_ATP-bd"/>
</dbReference>
<comment type="similarity">
    <text evidence="2">Belongs to the ABC transporter superfamily.</text>
</comment>